<evidence type="ECO:0000256" key="1">
    <source>
        <dbReference type="ARBA" id="ARBA00011073"/>
    </source>
</evidence>
<dbReference type="SUPFAM" id="SSF52743">
    <property type="entry name" value="Subtilisin-like"/>
    <property type="match status" value="1"/>
</dbReference>
<dbReference type="GO" id="GO:0006508">
    <property type="term" value="P:proteolysis"/>
    <property type="evidence" value="ECO:0007669"/>
    <property type="project" value="UniProtKB-KW"/>
</dbReference>
<sequence length="621" mass="63182">MKRTASQFAHVVVSACMLAGAAAAQGVETQNYIVMLNGQAASGPADVATEVSQRFGGDVGFVYRAVGGFSISLPAGAAAVLSSDPRISIVAPEGVRQIVQQTIPTGLDRTLASTNASLNIDGVDDLRVDVDVAVLDSGIDRQHTDLDVFDGVNCLVNIGNRRRPNYVCSQSGEDGDDDEGHGTHVAGTIGALDNGQDVVGMAPGARLWAVKVCNNQGQCPDSVVIAGIDWVIQNAGAEVEVMNMSLTGPVVDPANDPYEQAVNAAVDAGIVVVVAAGNNGADAAGYTPARVPRAITVSAIADYDGLPGGAGGNLCSLGGPFGYSGPDDELASFSNYGSVIDVAAPGVCILSTKNGGGIELNLGTSMAAPHVAGAAAVIASGYGAPLTAEDVAAIEIELLYSDYGTDYVDISPDGIKEPLLRNTLAAATISGTSGPDLTPPTPVISSTSGDTTSQTSVPFTIDFGEPINGFVDEDIQVANGVISSFTGSDGDSVYDLTVNFSPVANGTIMTVDISSGAAEDLAQNQSLAAAQFSITYQEPVSGSINLYASGYKLRGTKYADLTWDGALGIEVDIYRDGSLITTEPNNGAYSDPIGGKGGGTYLYEACEAGTSTCSNSVAVVF</sequence>
<dbReference type="InterPro" id="IPR022398">
    <property type="entry name" value="Peptidase_S8_His-AS"/>
</dbReference>
<reference evidence="11 12" key="1">
    <citation type="submission" date="2018-04" db="EMBL/GenBank/DDBJ databases">
        <title>Genomic Encyclopedia of Archaeal and Bacterial Type Strains, Phase II (KMG-II): from individual species to whole genera.</title>
        <authorList>
            <person name="Goeker M."/>
        </authorList>
    </citation>
    <scope>NUCLEOTIDE SEQUENCE [LARGE SCALE GENOMIC DNA]</scope>
    <source>
        <strain evidence="11 12">DSM 29955</strain>
    </source>
</reference>
<dbReference type="PROSITE" id="PS00137">
    <property type="entry name" value="SUBTILASE_HIS"/>
    <property type="match status" value="1"/>
</dbReference>
<dbReference type="InterPro" id="IPR044048">
    <property type="entry name" value="Big_12"/>
</dbReference>
<dbReference type="PRINTS" id="PR00723">
    <property type="entry name" value="SUBTILISIN"/>
</dbReference>
<dbReference type="PROSITE" id="PS51257">
    <property type="entry name" value="PROKAR_LIPOPROTEIN"/>
    <property type="match status" value="1"/>
</dbReference>
<accession>A0A2T6K5N0</accession>
<feature type="region of interest" description="Disordered" evidence="7">
    <location>
        <begin position="431"/>
        <end position="451"/>
    </location>
</feature>
<feature type="signal peptide" evidence="8">
    <location>
        <begin position="1"/>
        <end position="24"/>
    </location>
</feature>
<evidence type="ECO:0000313" key="11">
    <source>
        <dbReference type="EMBL" id="PUB09973.1"/>
    </source>
</evidence>
<evidence type="ECO:0000256" key="3">
    <source>
        <dbReference type="ARBA" id="ARBA00022801"/>
    </source>
</evidence>
<evidence type="ECO:0000313" key="12">
    <source>
        <dbReference type="Proteomes" id="UP000244523"/>
    </source>
</evidence>
<dbReference type="Gene3D" id="3.30.70.80">
    <property type="entry name" value="Peptidase S8 propeptide/proteinase inhibitor I9"/>
    <property type="match status" value="1"/>
</dbReference>
<keyword evidence="8" id="KW-0732">Signal</keyword>
<feature type="active site" description="Charge relay system" evidence="5">
    <location>
        <position position="365"/>
    </location>
</feature>
<feature type="domain" description="Bacterial Ig-like" evidence="10">
    <location>
        <begin position="436"/>
        <end position="531"/>
    </location>
</feature>
<feature type="domain" description="Peptidase S8/S53" evidence="9">
    <location>
        <begin position="130"/>
        <end position="394"/>
    </location>
</feature>
<comment type="caution">
    <text evidence="11">The sequence shown here is derived from an EMBL/GenBank/DDBJ whole genome shotgun (WGS) entry which is preliminary data.</text>
</comment>
<evidence type="ECO:0000256" key="5">
    <source>
        <dbReference type="PROSITE-ProRule" id="PRU01240"/>
    </source>
</evidence>
<dbReference type="PROSITE" id="PS00138">
    <property type="entry name" value="SUBTILASE_SER"/>
    <property type="match status" value="1"/>
</dbReference>
<dbReference type="PROSITE" id="PS51892">
    <property type="entry name" value="SUBTILASE"/>
    <property type="match status" value="1"/>
</dbReference>
<protein>
    <submittedName>
        <fullName evidence="11">Subtilase family protein</fullName>
    </submittedName>
</protein>
<dbReference type="InterPro" id="IPR023827">
    <property type="entry name" value="Peptidase_S8_Asp-AS"/>
</dbReference>
<dbReference type="PANTHER" id="PTHR43806:SF11">
    <property type="entry name" value="CEREVISIN-RELATED"/>
    <property type="match status" value="1"/>
</dbReference>
<dbReference type="GO" id="GO:0005615">
    <property type="term" value="C:extracellular space"/>
    <property type="evidence" value="ECO:0007669"/>
    <property type="project" value="TreeGrafter"/>
</dbReference>
<dbReference type="PANTHER" id="PTHR43806">
    <property type="entry name" value="PEPTIDASE S8"/>
    <property type="match status" value="1"/>
</dbReference>
<dbReference type="Pfam" id="PF19078">
    <property type="entry name" value="Big_12"/>
    <property type="match status" value="1"/>
</dbReference>
<dbReference type="InterPro" id="IPR037045">
    <property type="entry name" value="S8pro/Inhibitor_I9_sf"/>
</dbReference>
<dbReference type="InterPro" id="IPR000209">
    <property type="entry name" value="Peptidase_S8/S53_dom"/>
</dbReference>
<dbReference type="SUPFAM" id="SSF54897">
    <property type="entry name" value="Protease propeptides/inhibitors"/>
    <property type="match status" value="1"/>
</dbReference>
<dbReference type="Gene3D" id="3.40.50.200">
    <property type="entry name" value="Peptidase S8/S53 domain"/>
    <property type="match status" value="1"/>
</dbReference>
<gene>
    <name evidence="11" type="ORF">C8N45_12325</name>
</gene>
<comment type="similarity">
    <text evidence="1 5 6">Belongs to the peptidase S8 family.</text>
</comment>
<dbReference type="InterPro" id="IPR023828">
    <property type="entry name" value="Peptidase_S8_Ser-AS"/>
</dbReference>
<evidence type="ECO:0000256" key="8">
    <source>
        <dbReference type="SAM" id="SignalP"/>
    </source>
</evidence>
<organism evidence="11 12">
    <name type="scientific">Yoonia sediminilitoris</name>
    <dbReference type="NCBI Taxonomy" id="1286148"/>
    <lineage>
        <taxon>Bacteria</taxon>
        <taxon>Pseudomonadati</taxon>
        <taxon>Pseudomonadota</taxon>
        <taxon>Alphaproteobacteria</taxon>
        <taxon>Rhodobacterales</taxon>
        <taxon>Paracoccaceae</taxon>
        <taxon>Yoonia</taxon>
    </lineage>
</organism>
<name>A0A2T6K5N0_9RHOB</name>
<dbReference type="GO" id="GO:0004252">
    <property type="term" value="F:serine-type endopeptidase activity"/>
    <property type="evidence" value="ECO:0007669"/>
    <property type="project" value="UniProtKB-UniRule"/>
</dbReference>
<evidence type="ECO:0000256" key="6">
    <source>
        <dbReference type="RuleBase" id="RU003355"/>
    </source>
</evidence>
<dbReference type="InterPro" id="IPR015500">
    <property type="entry name" value="Peptidase_S8_subtilisin-rel"/>
</dbReference>
<dbReference type="Proteomes" id="UP000244523">
    <property type="component" value="Unassembled WGS sequence"/>
</dbReference>
<dbReference type="InterPro" id="IPR050131">
    <property type="entry name" value="Peptidase_S8_subtilisin-like"/>
</dbReference>
<feature type="chain" id="PRO_5015575231" evidence="8">
    <location>
        <begin position="25"/>
        <end position="621"/>
    </location>
</feature>
<dbReference type="Pfam" id="PF00082">
    <property type="entry name" value="Peptidase_S8"/>
    <property type="match status" value="1"/>
</dbReference>
<dbReference type="EMBL" id="QBUD01000023">
    <property type="protein sequence ID" value="PUB09973.1"/>
    <property type="molecule type" value="Genomic_DNA"/>
</dbReference>
<keyword evidence="2 5" id="KW-0645">Protease</keyword>
<feature type="active site" description="Charge relay system" evidence="5">
    <location>
        <position position="136"/>
    </location>
</feature>
<evidence type="ECO:0000256" key="4">
    <source>
        <dbReference type="ARBA" id="ARBA00022825"/>
    </source>
</evidence>
<evidence type="ECO:0000256" key="7">
    <source>
        <dbReference type="SAM" id="MobiDB-lite"/>
    </source>
</evidence>
<proteinExistence type="inferred from homology"/>
<evidence type="ECO:0000259" key="9">
    <source>
        <dbReference type="Pfam" id="PF00082"/>
    </source>
</evidence>
<evidence type="ECO:0000256" key="2">
    <source>
        <dbReference type="ARBA" id="ARBA00022670"/>
    </source>
</evidence>
<dbReference type="PROSITE" id="PS00136">
    <property type="entry name" value="SUBTILASE_ASP"/>
    <property type="match status" value="1"/>
</dbReference>
<dbReference type="AlphaFoldDB" id="A0A2T6K5N0"/>
<evidence type="ECO:0000259" key="10">
    <source>
        <dbReference type="Pfam" id="PF19078"/>
    </source>
</evidence>
<dbReference type="InterPro" id="IPR036852">
    <property type="entry name" value="Peptidase_S8/S53_dom_sf"/>
</dbReference>
<keyword evidence="3 5" id="KW-0378">Hydrolase</keyword>
<keyword evidence="4 5" id="KW-0720">Serine protease</keyword>
<feature type="active site" description="Charge relay system" evidence="5">
    <location>
        <position position="181"/>
    </location>
</feature>
<keyword evidence="12" id="KW-1185">Reference proteome</keyword>